<sequence>MALIILSLTLPLISSLPTSLSDTLTKCPRITCSEPLGDDICFLHSSDNPVSWIKLQSCLPGKLCPSPLASFTTHSQSILASNDPLKSPTFQRLTKAKCEITYNRNLLPGRKCTSNYQCQSFVCEEQKCKGYSSGASCYKHEQCDIGLACISKGTFPYATTCDSLRKIGDACEEDLECQQTSVCWYQSRGDFYQSKKTCIVKYGLSDNQTFGWAPKHYDTYQDVLYNGRLCQSGFAVPYYDSNDTRPLGLCTTFTNVYTDQGIFTMNEAAQCMVSNLASYCQYYYTTPTGIENVVKIRCACPADGSIGYCPLPSIEAMRKYSLYDYALSGNGTNCHTLDRNSELAQSDCGIGLSSSLLETYLNAKVLVEQWPLAQNERVRKCLEDKRPESYKGIVLASVAGSKAQWIKVGMVISVVIMSVMLI</sequence>
<protein>
    <submittedName>
        <fullName evidence="2">Uncharacterized protein</fullName>
    </submittedName>
</protein>
<feature type="signal peptide" evidence="1">
    <location>
        <begin position="1"/>
        <end position="15"/>
    </location>
</feature>
<dbReference type="AlphaFoldDB" id="A0A8J8NVZ6"/>
<evidence type="ECO:0000256" key="1">
    <source>
        <dbReference type="SAM" id="SignalP"/>
    </source>
</evidence>
<feature type="chain" id="PRO_5035219517" evidence="1">
    <location>
        <begin position="16"/>
        <end position="422"/>
    </location>
</feature>
<organism evidence="2 3">
    <name type="scientific">Halteria grandinella</name>
    <dbReference type="NCBI Taxonomy" id="5974"/>
    <lineage>
        <taxon>Eukaryota</taxon>
        <taxon>Sar</taxon>
        <taxon>Alveolata</taxon>
        <taxon>Ciliophora</taxon>
        <taxon>Intramacronucleata</taxon>
        <taxon>Spirotrichea</taxon>
        <taxon>Stichotrichia</taxon>
        <taxon>Sporadotrichida</taxon>
        <taxon>Halteriidae</taxon>
        <taxon>Halteria</taxon>
    </lineage>
</organism>
<reference evidence="2" key="1">
    <citation type="submission" date="2019-06" db="EMBL/GenBank/DDBJ databases">
        <authorList>
            <person name="Zheng W."/>
        </authorList>
    </citation>
    <scope>NUCLEOTIDE SEQUENCE</scope>
    <source>
        <strain evidence="2">QDHG01</strain>
    </source>
</reference>
<accession>A0A8J8NVZ6</accession>
<keyword evidence="3" id="KW-1185">Reference proteome</keyword>
<dbReference type="EMBL" id="RRYP01006203">
    <property type="protein sequence ID" value="TNV81390.1"/>
    <property type="molecule type" value="Genomic_DNA"/>
</dbReference>
<evidence type="ECO:0000313" key="3">
    <source>
        <dbReference type="Proteomes" id="UP000785679"/>
    </source>
</evidence>
<dbReference type="Proteomes" id="UP000785679">
    <property type="component" value="Unassembled WGS sequence"/>
</dbReference>
<dbReference type="OrthoDB" id="318551at2759"/>
<proteinExistence type="predicted"/>
<comment type="caution">
    <text evidence="2">The sequence shown here is derived from an EMBL/GenBank/DDBJ whole genome shotgun (WGS) entry which is preliminary data.</text>
</comment>
<gene>
    <name evidence="2" type="ORF">FGO68_gene8409</name>
</gene>
<evidence type="ECO:0000313" key="2">
    <source>
        <dbReference type="EMBL" id="TNV81390.1"/>
    </source>
</evidence>
<name>A0A8J8NVZ6_HALGN</name>
<keyword evidence="1" id="KW-0732">Signal</keyword>